<feature type="region of interest" description="Disordered" evidence="4">
    <location>
        <begin position="26"/>
        <end position="64"/>
    </location>
</feature>
<dbReference type="InterPro" id="IPR002543">
    <property type="entry name" value="FtsK_dom"/>
</dbReference>
<dbReference type="PANTHER" id="PTHR22683">
    <property type="entry name" value="SPORULATION PROTEIN RELATED"/>
    <property type="match status" value="1"/>
</dbReference>
<dbReference type="Proteomes" id="UP000479226">
    <property type="component" value="Unassembled WGS sequence"/>
</dbReference>
<evidence type="ECO:0000256" key="3">
    <source>
        <dbReference type="PROSITE-ProRule" id="PRU00289"/>
    </source>
</evidence>
<name>A0ABX0DH68_9MICC</name>
<feature type="compositionally biased region" description="Polar residues" evidence="4">
    <location>
        <begin position="1262"/>
        <end position="1275"/>
    </location>
</feature>
<feature type="region of interest" description="Disordered" evidence="4">
    <location>
        <begin position="1219"/>
        <end position="1286"/>
    </location>
</feature>
<dbReference type="Gene3D" id="2.60.200.20">
    <property type="match status" value="1"/>
</dbReference>
<feature type="region of interest" description="Disordered" evidence="4">
    <location>
        <begin position="523"/>
        <end position="542"/>
    </location>
</feature>
<evidence type="ECO:0000259" key="6">
    <source>
        <dbReference type="PROSITE" id="PS50901"/>
    </source>
</evidence>
<gene>
    <name evidence="7" type="ORF">G6N77_10570</name>
</gene>
<dbReference type="SUPFAM" id="SSF49879">
    <property type="entry name" value="SMAD/FHA domain"/>
    <property type="match status" value="1"/>
</dbReference>
<dbReference type="InterPro" id="IPR008984">
    <property type="entry name" value="SMAD_FHA_dom_sf"/>
</dbReference>
<evidence type="ECO:0000256" key="5">
    <source>
        <dbReference type="SAM" id="Phobius"/>
    </source>
</evidence>
<keyword evidence="5" id="KW-1133">Transmembrane helix</keyword>
<proteinExistence type="predicted"/>
<feature type="domain" description="FtsK" evidence="6">
    <location>
        <begin position="668"/>
        <end position="858"/>
    </location>
</feature>
<accession>A0ABX0DH68</accession>
<dbReference type="PROSITE" id="PS50901">
    <property type="entry name" value="FTSK"/>
    <property type="match status" value="1"/>
</dbReference>
<keyword evidence="8" id="KW-1185">Reference proteome</keyword>
<evidence type="ECO:0000256" key="1">
    <source>
        <dbReference type="ARBA" id="ARBA00022741"/>
    </source>
</evidence>
<feature type="compositionally biased region" description="Pro residues" evidence="4">
    <location>
        <begin position="523"/>
        <end position="534"/>
    </location>
</feature>
<dbReference type="Gene3D" id="3.40.50.300">
    <property type="entry name" value="P-loop containing nucleotide triphosphate hydrolases"/>
    <property type="match status" value="2"/>
</dbReference>
<evidence type="ECO:0000256" key="4">
    <source>
        <dbReference type="SAM" id="MobiDB-lite"/>
    </source>
</evidence>
<dbReference type="Pfam" id="PF01580">
    <property type="entry name" value="FtsK_SpoIIIE"/>
    <property type="match status" value="1"/>
</dbReference>
<dbReference type="EMBL" id="JAAKZI010000016">
    <property type="protein sequence ID" value="NGN83900.1"/>
    <property type="molecule type" value="Genomic_DNA"/>
</dbReference>
<evidence type="ECO:0000313" key="8">
    <source>
        <dbReference type="Proteomes" id="UP000479226"/>
    </source>
</evidence>
<comment type="caution">
    <text evidence="7">The sequence shown here is derived from an EMBL/GenBank/DDBJ whole genome shotgun (WGS) entry which is preliminary data.</text>
</comment>
<keyword evidence="5" id="KW-0812">Transmembrane</keyword>
<feature type="compositionally biased region" description="Low complexity" evidence="4">
    <location>
        <begin position="249"/>
        <end position="279"/>
    </location>
</feature>
<feature type="transmembrane region" description="Helical" evidence="5">
    <location>
        <begin position="313"/>
        <end position="332"/>
    </location>
</feature>
<feature type="binding site" evidence="3">
    <location>
        <begin position="686"/>
        <end position="693"/>
    </location>
    <ligand>
        <name>ATP</name>
        <dbReference type="ChEBI" id="CHEBI:30616"/>
    </ligand>
</feature>
<keyword evidence="1 3" id="KW-0547">Nucleotide-binding</keyword>
<feature type="transmembrane region" description="Helical" evidence="5">
    <location>
        <begin position="338"/>
        <end position="355"/>
    </location>
</feature>
<dbReference type="InterPro" id="IPR027417">
    <property type="entry name" value="P-loop_NTPase"/>
</dbReference>
<dbReference type="InterPro" id="IPR050206">
    <property type="entry name" value="FtsK/SpoIIIE/SftA"/>
</dbReference>
<dbReference type="PANTHER" id="PTHR22683:SF1">
    <property type="entry name" value="TYPE VII SECRETION SYSTEM PROTEIN ESSC"/>
    <property type="match status" value="1"/>
</dbReference>
<dbReference type="SUPFAM" id="SSF52540">
    <property type="entry name" value="P-loop containing nucleoside triphosphate hydrolases"/>
    <property type="match status" value="1"/>
</dbReference>
<feature type="region of interest" description="Disordered" evidence="4">
    <location>
        <begin position="247"/>
        <end position="291"/>
    </location>
</feature>
<evidence type="ECO:0000313" key="7">
    <source>
        <dbReference type="EMBL" id="NGN83900.1"/>
    </source>
</evidence>
<protein>
    <recommendedName>
        <fullName evidence="6">FtsK domain-containing protein</fullName>
    </recommendedName>
</protein>
<evidence type="ECO:0000256" key="2">
    <source>
        <dbReference type="ARBA" id="ARBA00022840"/>
    </source>
</evidence>
<feature type="region of interest" description="Disordered" evidence="4">
    <location>
        <begin position="1304"/>
        <end position="1337"/>
    </location>
</feature>
<feature type="compositionally biased region" description="Low complexity" evidence="4">
    <location>
        <begin position="1312"/>
        <end position="1324"/>
    </location>
</feature>
<organism evidence="7 8">
    <name type="scientific">Arthrobacter silviterrae</name>
    <dbReference type="NCBI Taxonomy" id="2026658"/>
    <lineage>
        <taxon>Bacteria</taxon>
        <taxon>Bacillati</taxon>
        <taxon>Actinomycetota</taxon>
        <taxon>Actinomycetes</taxon>
        <taxon>Micrococcales</taxon>
        <taxon>Micrococcaceae</taxon>
        <taxon>Arthrobacter</taxon>
    </lineage>
</organism>
<reference evidence="7 8" key="1">
    <citation type="submission" date="2020-02" db="EMBL/GenBank/DDBJ databases">
        <title>Genome sequence of the type strain DSM 27180 of Arthrobacter silviterrae.</title>
        <authorList>
            <person name="Gao J."/>
            <person name="Sun J."/>
        </authorList>
    </citation>
    <scope>NUCLEOTIDE SEQUENCE [LARGE SCALE GENOMIC DNA]</scope>
    <source>
        <strain evidence="7 8">DSM 27180</strain>
    </source>
</reference>
<dbReference type="CDD" id="cd00060">
    <property type="entry name" value="FHA"/>
    <property type="match status" value="1"/>
</dbReference>
<keyword evidence="2 3" id="KW-0067">ATP-binding</keyword>
<sequence>MQLEVTAVAGPGMAPFPAVELSLSVPEDAPWRPPPGPGGGQAEATDSVGQAEMGCTQPGSTQPGSGAWEALAARWPGAGFSVAGRSVAALRPGHPPLVDGAVVVVHPGRLKPEAFSHGGMGRASGVRPHALGAPALLAVRSGPAAGALFPLQRGSYTLGRGRCRIPIPDPTLSRFHGTLDVGESAMTLTPAHGSTGFRVVPGWDRRPTASATPVKGAVAVQVGDLVSCGMTGFAILLDVPGGIPPAPTATPATARPEARGPAPGMLAPGTPLAGAPGAGEHATPPAQRPGLLDPGVLQPLSLDAPAGMSRGRWAMVAAGLLPLVVGVLFAWLTGSWMFLAFAGMGAVTVLVPVLGGTRHRRDFAAAVANAARRDAARRMAAFPGADEYLAMAQASTAGNPEGGSFPAPGFPAARGIAIRLGTATQAANLVLFPASPGFNAPIVSGLPVAVPLQAGATHLRGAAPALALLLNFVLVQLDSAAVPVVLLGAPDRVPLCARFLRNTFLATTPESAIETIQALCPPGIPAEQSPPPEPTSNGTGGGPPCVLVAVDMSVTAVEAACPGLRIVTFTGGVGAGVPAAATLRAQGNCVAGTAHGVAFVPDGVPALLFDRYARARARSATAAPSRRNSLEPCQVPPLSKCTPDGVARQWAATTNRPIAPVPIGQSPSGPELFDFTRHGPHLLVGGTTGSGKSEFLRTLVGSLAATHSPVDLQFVFIDFKGGAGLGTMQKLPHTTSLVTDLDGHGIARTIASLRAEIHRRESMLGRAEAADSDSYRSGHAGRNAGMAHLMIVVDEFRVLVDQFPEAMAELMRIAAVGRSLGIHLVMATQRPQGAISADIRANVTSSVCLRVQSTFDSQDVIGSGSAASISVGTPGRAYISRAGARPTQFQCATLRLPDEESAIRPMALATADALAQGAGQAAVGHADRGTAGRTPDSDIAPVAAMLTEAWELYRAGPAAEGRPAAAPAVVAPDLPATVDVTGLAPSAPAGTGPGEAAATVVLPEVGGPGLLLGVMDVPEAQSIEPLLWRPATHSHVACVGTRSESSAAVRLLAGQFIRARSTELEPIPHFSYLLDGDGSLQAFAGDPAVGAYASPRRLRTAARLLERLAGLAGSDSTSLVLFASDWGRWLAGFRSSPWPWAEDELTGLVRHGACNVSVVLGGDRELLTAPFMASIPNRLFLPHRASTESTLLWPKLPRFAPLPGRAAVFGPINAAASGGLPDDPHTAQLGTPAATSSRHPLHAGTVSYQGNVSEPLLDAAPGTNTGRTGSGQASHRGQLPPEPPIVVCDLPEALTLGQARDTMRRLQTQRCSGNGSDSGSNSHGGAPGNRSSSPATSQCQGYASLFVGLGGDGRTPITVRIQAGTVLPLLGGPGSGRSTFLRSVRALNGPELNAGLPAQPGPPVLWVDDAIALDPVPLAELGRQLDQGSVAVVALPNHLPSLSRLPLEWGLRNMEHGIILGPKRALDGEVLGVRLDTAGSEPSGRAVLVVRGSVEWFQFPFADIGRAGE</sequence>
<keyword evidence="5" id="KW-0472">Membrane</keyword>
<dbReference type="RefSeq" id="WP_165182129.1">
    <property type="nucleotide sequence ID" value="NZ_JAAKZI010000016.1"/>
</dbReference>